<proteinExistence type="predicted"/>
<keyword evidence="3" id="KW-1185">Reference proteome</keyword>
<reference evidence="4" key="1">
    <citation type="submission" date="2025-08" db="UniProtKB">
        <authorList>
            <consortium name="RefSeq"/>
        </authorList>
    </citation>
    <scope>IDENTIFICATION</scope>
    <source>
        <tissue evidence="4">Muscle</tissue>
    </source>
</reference>
<name>A0ABM1RWI3_LIMPO</name>
<evidence type="ECO:0000313" key="4">
    <source>
        <dbReference type="RefSeq" id="XP_022235738.1"/>
    </source>
</evidence>
<feature type="domain" description="Potassium channel voltage dependent Kv4 C-terminal" evidence="2">
    <location>
        <begin position="40"/>
        <end position="107"/>
    </location>
</feature>
<sequence>MARIQIAKATSGAMFVKQKKATEARLQAVNSGEEVEDITEDIFELQHHHLLQCLEKTTDREFVEIDVPYNGQANRPASTPPLSPMPSVLSHENSLRSCCGRRCRKKKYQEHTGGTCEQDEELNDIQVRIMPNRTPSGDLHRPSLSLSRSSLNSPMPVVTSVKTLAERGIGTRTIVTMSQPSHNSETEAILSTETPSTVRQSPGNNSVVRISVL</sequence>
<evidence type="ECO:0000256" key="1">
    <source>
        <dbReference type="SAM" id="MobiDB-lite"/>
    </source>
</evidence>
<feature type="compositionally biased region" description="Low complexity" evidence="1">
    <location>
        <begin position="143"/>
        <end position="153"/>
    </location>
</feature>
<dbReference type="Pfam" id="PF11879">
    <property type="entry name" value="DUF3399"/>
    <property type="match status" value="1"/>
</dbReference>
<gene>
    <name evidence="4" type="primary">LOC111083481</name>
</gene>
<dbReference type="RefSeq" id="XP_022235738.1">
    <property type="nucleotide sequence ID" value="XM_022380030.1"/>
</dbReference>
<dbReference type="Proteomes" id="UP000694941">
    <property type="component" value="Unplaced"/>
</dbReference>
<protein>
    <submittedName>
        <fullName evidence="4">Potassium voltage-gated channel protein Shal-like</fullName>
    </submittedName>
</protein>
<evidence type="ECO:0000259" key="2">
    <source>
        <dbReference type="Pfam" id="PF11879"/>
    </source>
</evidence>
<organism evidence="3 4">
    <name type="scientific">Limulus polyphemus</name>
    <name type="common">Atlantic horseshoe crab</name>
    <dbReference type="NCBI Taxonomy" id="6850"/>
    <lineage>
        <taxon>Eukaryota</taxon>
        <taxon>Metazoa</taxon>
        <taxon>Ecdysozoa</taxon>
        <taxon>Arthropoda</taxon>
        <taxon>Chelicerata</taxon>
        <taxon>Merostomata</taxon>
        <taxon>Xiphosura</taxon>
        <taxon>Limulidae</taxon>
        <taxon>Limulus</taxon>
    </lineage>
</organism>
<dbReference type="GeneID" id="111083481"/>
<dbReference type="InterPro" id="IPR024587">
    <property type="entry name" value="K_chnl_volt-dep_Kv4_C"/>
</dbReference>
<feature type="region of interest" description="Disordered" evidence="1">
    <location>
        <begin position="132"/>
        <end position="154"/>
    </location>
</feature>
<accession>A0ABM1RWI3</accession>
<evidence type="ECO:0000313" key="3">
    <source>
        <dbReference type="Proteomes" id="UP000694941"/>
    </source>
</evidence>